<feature type="chain" id="PRO_5030079974" description="CD28 molecule" evidence="11">
    <location>
        <begin position="24"/>
        <end position="221"/>
    </location>
</feature>
<dbReference type="InterPro" id="IPR040216">
    <property type="entry name" value="CTLA4/CD28"/>
</dbReference>
<dbReference type="RefSeq" id="XP_026216967.1">
    <property type="nucleotide sequence ID" value="XM_026361182.1"/>
</dbReference>
<keyword evidence="13" id="KW-1185">Reference proteome</keyword>
<dbReference type="GO" id="GO:0050852">
    <property type="term" value="P:T cell receptor signaling pathway"/>
    <property type="evidence" value="ECO:0007669"/>
    <property type="project" value="TreeGrafter"/>
</dbReference>
<dbReference type="InParanoid" id="A0A3Q1ILW6"/>
<evidence type="ECO:0000256" key="1">
    <source>
        <dbReference type="ARBA" id="ARBA00004479"/>
    </source>
</evidence>
<dbReference type="AlphaFoldDB" id="A0A3Q1ILW6"/>
<evidence type="ECO:0000256" key="3">
    <source>
        <dbReference type="ARBA" id="ARBA00022729"/>
    </source>
</evidence>
<evidence type="ECO:0000256" key="9">
    <source>
        <dbReference type="SAM" id="MobiDB-lite"/>
    </source>
</evidence>
<comment type="subcellular location">
    <subcellularLocation>
        <location evidence="1">Membrane</location>
        <topology evidence="1">Single-pass type I membrane protein</topology>
    </subcellularLocation>
</comment>
<keyword evidence="4 10" id="KW-1133">Transmembrane helix</keyword>
<dbReference type="GeneTree" id="ENSGT00990000203779"/>
<feature type="transmembrane region" description="Helical" evidence="10">
    <location>
        <begin position="159"/>
        <end position="185"/>
    </location>
</feature>
<evidence type="ECO:0000256" key="11">
    <source>
        <dbReference type="SAM" id="SignalP"/>
    </source>
</evidence>
<dbReference type="OrthoDB" id="8654606at2759"/>
<evidence type="ECO:0000256" key="2">
    <source>
        <dbReference type="ARBA" id="ARBA00022692"/>
    </source>
</evidence>
<sequence length="221" mass="25319">MQGMKMSVCWMLMVLLGCRLSHASQPQSSCHCPCNEELRNTSELHREVLVPCPNVTANEMAFSLIKDETMISNIRCNRENKTFNCTPSQGVIVHQNTQDGLVSFILTDSSQGLYRCKGEVLFPPPYREVPSEVRIRIFVKGLRCECNKEAEKGSNSGVLWIWIMVVVVLIIYSLTVTITAFLIWIKLRRTDSQSDYMNTKPRAPRERKKRKGVQYPVARYI</sequence>
<name>A0A3Q1ILW6_ANATE</name>
<dbReference type="PANTHER" id="PTHR11494:SF9">
    <property type="entry name" value="SI:DKEY-1H24.6"/>
    <property type="match status" value="1"/>
</dbReference>
<reference evidence="12" key="1">
    <citation type="submission" date="2021-04" db="EMBL/GenBank/DDBJ databases">
        <authorList>
            <consortium name="Wellcome Sanger Institute Data Sharing"/>
        </authorList>
    </citation>
    <scope>NUCLEOTIDE SEQUENCE [LARGE SCALE GENOMIC DNA]</scope>
</reference>
<keyword evidence="8" id="KW-0393">Immunoglobulin domain</keyword>
<reference evidence="12" key="3">
    <citation type="submission" date="2025-09" db="UniProtKB">
        <authorList>
            <consortium name="Ensembl"/>
        </authorList>
    </citation>
    <scope>IDENTIFICATION</scope>
</reference>
<dbReference type="GO" id="GO:0009897">
    <property type="term" value="C:external side of plasma membrane"/>
    <property type="evidence" value="ECO:0007669"/>
    <property type="project" value="TreeGrafter"/>
</dbReference>
<dbReference type="Gene3D" id="2.60.40.10">
    <property type="entry name" value="Immunoglobulins"/>
    <property type="match status" value="1"/>
</dbReference>
<evidence type="ECO:0000256" key="5">
    <source>
        <dbReference type="ARBA" id="ARBA00023136"/>
    </source>
</evidence>
<dbReference type="RefSeq" id="XP_026216966.1">
    <property type="nucleotide sequence ID" value="XM_026361181.1"/>
</dbReference>
<evidence type="ECO:0000256" key="10">
    <source>
        <dbReference type="SAM" id="Phobius"/>
    </source>
</evidence>
<proteinExistence type="predicted"/>
<evidence type="ECO:0008006" key="14">
    <source>
        <dbReference type="Google" id="ProtNLM"/>
    </source>
</evidence>
<keyword evidence="2 10" id="KW-0812">Transmembrane</keyword>
<dbReference type="Ensembl" id="ENSATET00000005292.3">
    <property type="protein sequence ID" value="ENSATEP00000005206.2"/>
    <property type="gene ID" value="ENSATEG00000003664.3"/>
</dbReference>
<keyword evidence="6" id="KW-1015">Disulfide bond</keyword>
<keyword evidence="5 10" id="KW-0472">Membrane</keyword>
<dbReference type="PROSITE" id="PS51257">
    <property type="entry name" value="PROKAR_LIPOPROTEIN"/>
    <property type="match status" value="1"/>
</dbReference>
<evidence type="ECO:0000256" key="8">
    <source>
        <dbReference type="ARBA" id="ARBA00023319"/>
    </source>
</evidence>
<feature type="signal peptide" evidence="11">
    <location>
        <begin position="1"/>
        <end position="23"/>
    </location>
</feature>
<dbReference type="PANTHER" id="PTHR11494">
    <property type="entry name" value="CYTOTOXIC T-LYMPHOCYTE PROTEIN"/>
    <property type="match status" value="1"/>
</dbReference>
<keyword evidence="7" id="KW-0325">Glycoprotein</keyword>
<dbReference type="GeneID" id="113162922"/>
<evidence type="ECO:0000256" key="4">
    <source>
        <dbReference type="ARBA" id="ARBA00022989"/>
    </source>
</evidence>
<evidence type="ECO:0000313" key="13">
    <source>
        <dbReference type="Proteomes" id="UP000265040"/>
    </source>
</evidence>
<dbReference type="InterPro" id="IPR013783">
    <property type="entry name" value="Ig-like_fold"/>
</dbReference>
<evidence type="ECO:0000313" key="12">
    <source>
        <dbReference type="Ensembl" id="ENSATEP00000005206.2"/>
    </source>
</evidence>
<dbReference type="Proteomes" id="UP000265040">
    <property type="component" value="Chromosome 2"/>
</dbReference>
<evidence type="ECO:0000256" key="7">
    <source>
        <dbReference type="ARBA" id="ARBA00023180"/>
    </source>
</evidence>
<keyword evidence="3 11" id="KW-0732">Signal</keyword>
<evidence type="ECO:0000256" key="6">
    <source>
        <dbReference type="ARBA" id="ARBA00023157"/>
    </source>
</evidence>
<feature type="region of interest" description="Disordered" evidence="9">
    <location>
        <begin position="195"/>
        <end position="221"/>
    </location>
</feature>
<organism evidence="12 13">
    <name type="scientific">Anabas testudineus</name>
    <name type="common">Climbing perch</name>
    <name type="synonym">Anthias testudineus</name>
    <dbReference type="NCBI Taxonomy" id="64144"/>
    <lineage>
        <taxon>Eukaryota</taxon>
        <taxon>Metazoa</taxon>
        <taxon>Chordata</taxon>
        <taxon>Craniata</taxon>
        <taxon>Vertebrata</taxon>
        <taxon>Euteleostomi</taxon>
        <taxon>Actinopterygii</taxon>
        <taxon>Neopterygii</taxon>
        <taxon>Teleostei</taxon>
        <taxon>Neoteleostei</taxon>
        <taxon>Acanthomorphata</taxon>
        <taxon>Anabantaria</taxon>
        <taxon>Anabantiformes</taxon>
        <taxon>Anabantoidei</taxon>
        <taxon>Anabantidae</taxon>
        <taxon>Anabas</taxon>
    </lineage>
</organism>
<reference evidence="12" key="2">
    <citation type="submission" date="2025-08" db="UniProtKB">
        <authorList>
            <consortium name="Ensembl"/>
        </authorList>
    </citation>
    <scope>IDENTIFICATION</scope>
</reference>
<protein>
    <recommendedName>
        <fullName evidence="14">CD28 molecule</fullName>
    </recommendedName>
</protein>
<dbReference type="GO" id="GO:0042129">
    <property type="term" value="P:regulation of T cell proliferation"/>
    <property type="evidence" value="ECO:0007669"/>
    <property type="project" value="InterPro"/>
</dbReference>
<accession>A0A3Q1ILW6</accession>